<keyword evidence="5 13" id="KW-0068">Autocatalytic cleavage</keyword>
<feature type="binding site" evidence="12">
    <location>
        <position position="227"/>
    </location>
    <ligand>
        <name>spermidine</name>
        <dbReference type="ChEBI" id="CHEBI:57834"/>
    </ligand>
</feature>
<feature type="active site" description="Proton acceptor" evidence="12 14">
    <location>
        <position position="297"/>
    </location>
</feature>
<comment type="function">
    <text evidence="12">Catalyzes the irreversible transfer of a propylamine group from the amino donor S-adenosylmethioninamine (decarboxy-AdoMet) to putrescine (1,4-diaminobutane) to yield spermidine.</text>
</comment>
<dbReference type="InterPro" id="IPR042286">
    <property type="entry name" value="AdoMetDC_C"/>
</dbReference>
<evidence type="ECO:0000256" key="16">
    <source>
        <dbReference type="RuleBase" id="RU003837"/>
    </source>
</evidence>
<dbReference type="NCBIfam" id="TIGR03330">
    <property type="entry name" value="SAM_DCase_Bsu"/>
    <property type="match status" value="1"/>
</dbReference>
<comment type="catalytic activity">
    <reaction evidence="13">
        <text>S-adenosyl-L-methionine + H(+) = S-adenosyl 3-(methylsulfanyl)propylamine + CO2</text>
        <dbReference type="Rhea" id="RHEA:15981"/>
        <dbReference type="ChEBI" id="CHEBI:15378"/>
        <dbReference type="ChEBI" id="CHEBI:16526"/>
        <dbReference type="ChEBI" id="CHEBI:57443"/>
        <dbReference type="ChEBI" id="CHEBI:59789"/>
        <dbReference type="EC" id="4.1.1.50"/>
    </reaction>
</comment>
<dbReference type="Pfam" id="PF17284">
    <property type="entry name" value="Spermine_synt_N"/>
    <property type="match status" value="1"/>
</dbReference>
<dbReference type="GO" id="GO:0004766">
    <property type="term" value="F:spermidine synthase activity"/>
    <property type="evidence" value="ECO:0007669"/>
    <property type="project" value="UniProtKB-EC"/>
</dbReference>
<feature type="binding site" evidence="12">
    <location>
        <begin position="297"/>
        <end position="300"/>
    </location>
    <ligand>
        <name>spermidine</name>
        <dbReference type="ChEBI" id="CHEBI:57834"/>
    </ligand>
</feature>
<evidence type="ECO:0000256" key="8">
    <source>
        <dbReference type="ARBA" id="ARBA00023145"/>
    </source>
</evidence>
<feature type="active site" description="Schiff-base intermediate with substrate; via pyruvic acid" evidence="13">
    <location>
        <position position="63"/>
    </location>
</feature>
<feature type="chain" id="PRO_5044926389" description="S-adenosylmethionine decarboxylase alpha chain" evidence="13">
    <location>
        <begin position="63"/>
        <end position="432"/>
    </location>
</feature>
<feature type="binding site" evidence="12">
    <location>
        <position position="304"/>
    </location>
    <ligand>
        <name>S-methyl-5'-thioadenosine</name>
        <dbReference type="ChEBI" id="CHEBI:17509"/>
    </ligand>
</feature>
<dbReference type="InterPro" id="IPR016067">
    <property type="entry name" value="S-AdoMet_deCO2ase_core"/>
</dbReference>
<name>A0ABT8KUS4_9BACT</name>
<comment type="subunit">
    <text evidence="13">Heterotetramer of two alpha and two beta chains arranged as a dimer of alpha/beta heterodimers.</text>
</comment>
<feature type="modified residue" description="Pyruvic acid (Ser); by autocatalysis" evidence="13">
    <location>
        <position position="63"/>
    </location>
</feature>
<keyword evidence="6 13" id="KW-0745">Spermidine biosynthesis</keyword>
<dbReference type="InterPro" id="IPR042284">
    <property type="entry name" value="AdoMetDC_N"/>
</dbReference>
<dbReference type="EC" id="4.1.1.50" evidence="13"/>
<evidence type="ECO:0000256" key="11">
    <source>
        <dbReference type="ARBA" id="ARBA00023317"/>
    </source>
</evidence>
<organism evidence="18 19">
    <name type="scientific">Splendidivirga corallicola</name>
    <dbReference type="NCBI Taxonomy" id="3051826"/>
    <lineage>
        <taxon>Bacteria</taxon>
        <taxon>Pseudomonadati</taxon>
        <taxon>Bacteroidota</taxon>
        <taxon>Cytophagia</taxon>
        <taxon>Cytophagales</taxon>
        <taxon>Splendidivirgaceae</taxon>
        <taxon>Splendidivirga</taxon>
    </lineage>
</organism>
<dbReference type="EMBL" id="JAUJEA010000006">
    <property type="protein sequence ID" value="MDN5203235.1"/>
    <property type="molecule type" value="Genomic_DNA"/>
</dbReference>
<reference evidence="18" key="1">
    <citation type="submission" date="2023-06" db="EMBL/GenBank/DDBJ databases">
        <title>Genomic of Parafulvivirga corallium.</title>
        <authorList>
            <person name="Wang G."/>
        </authorList>
    </citation>
    <scope>NUCLEOTIDE SEQUENCE</scope>
    <source>
        <strain evidence="18">BMA10</strain>
    </source>
</reference>
<keyword evidence="2 12" id="KW-0808">Transferase</keyword>
<dbReference type="InterPro" id="IPR030374">
    <property type="entry name" value="PABS"/>
</dbReference>
<dbReference type="PROSITE" id="PS51006">
    <property type="entry name" value="PABS_2"/>
    <property type="match status" value="1"/>
</dbReference>
<dbReference type="SUPFAM" id="SSF53335">
    <property type="entry name" value="S-adenosyl-L-methionine-dependent methyltransferases"/>
    <property type="match status" value="1"/>
</dbReference>
<dbReference type="SUPFAM" id="SSF56276">
    <property type="entry name" value="S-adenosylmethionine decarboxylase"/>
    <property type="match status" value="1"/>
</dbReference>
<dbReference type="InterPro" id="IPR030373">
    <property type="entry name" value="PABS_CS"/>
</dbReference>
<dbReference type="Gene3D" id="3.30.360.110">
    <property type="entry name" value="S-adenosylmethionine decarboxylase domain"/>
    <property type="match status" value="1"/>
</dbReference>
<evidence type="ECO:0000313" key="19">
    <source>
        <dbReference type="Proteomes" id="UP001172082"/>
    </source>
</evidence>
<evidence type="ECO:0000256" key="1">
    <source>
        <dbReference type="ARBA" id="ARBA00007867"/>
    </source>
</evidence>
<evidence type="ECO:0000256" key="10">
    <source>
        <dbReference type="ARBA" id="ARBA00023270"/>
    </source>
</evidence>
<keyword evidence="9 13" id="KW-0456">Lyase</keyword>
<protein>
    <recommendedName>
        <fullName evidence="13">S-adenosylmethionine decarboxylase proenzyme</fullName>
        <shortName evidence="13">AdoMetDC</shortName>
        <shortName evidence="13">SAMDC</shortName>
        <ecNumber evidence="13">4.1.1.50</ecNumber>
    </recommendedName>
    <component>
        <recommendedName>
            <fullName evidence="13">S-adenosylmethionine decarboxylase beta chain</fullName>
        </recommendedName>
    </component>
    <component>
        <recommendedName>
            <fullName evidence="13">S-adenosylmethionine decarboxylase alpha chain</fullName>
        </recommendedName>
    </component>
</protein>
<feature type="binding site" evidence="12">
    <location>
        <position position="247"/>
    </location>
    <ligand>
        <name>S-methyl-5'-thioadenosine</name>
        <dbReference type="ChEBI" id="CHEBI:17509"/>
    </ligand>
</feature>
<dbReference type="InterPro" id="IPR017716">
    <property type="entry name" value="S-AdoMet_deCOase_pro-enz"/>
</dbReference>
<dbReference type="InterPro" id="IPR029063">
    <property type="entry name" value="SAM-dependent_MTases_sf"/>
</dbReference>
<comment type="pathway">
    <text evidence="13">Amine and polyamine biosynthesis; S-adenosylmethioninamine biosynthesis; S-adenosylmethioninamine from S-adenosyl-L-methionine: step 1/1.</text>
</comment>
<feature type="active site" description="Proton donor; for catalytic activity" evidence="13">
    <location>
        <position position="83"/>
    </location>
</feature>
<feature type="site" description="Cleavage (non-hydrolytic); by autolysis" evidence="13">
    <location>
        <begin position="62"/>
        <end position="63"/>
    </location>
</feature>
<comment type="catalytic activity">
    <reaction evidence="12 16">
        <text>S-adenosyl 3-(methylsulfanyl)propylamine + putrescine = S-methyl-5'-thioadenosine + spermidine + H(+)</text>
        <dbReference type="Rhea" id="RHEA:12721"/>
        <dbReference type="ChEBI" id="CHEBI:15378"/>
        <dbReference type="ChEBI" id="CHEBI:17509"/>
        <dbReference type="ChEBI" id="CHEBI:57443"/>
        <dbReference type="ChEBI" id="CHEBI:57834"/>
        <dbReference type="ChEBI" id="CHEBI:326268"/>
        <dbReference type="EC" id="2.5.1.16"/>
    </reaction>
</comment>
<feature type="chain" id="PRO_5044926388" description="S-adenosylmethionine decarboxylase beta chain" evidence="13">
    <location>
        <begin position="1"/>
        <end position="62"/>
    </location>
</feature>
<evidence type="ECO:0000256" key="6">
    <source>
        <dbReference type="ARBA" id="ARBA00023066"/>
    </source>
</evidence>
<dbReference type="NCBIfam" id="TIGR00417">
    <property type="entry name" value="speE"/>
    <property type="match status" value="1"/>
</dbReference>
<evidence type="ECO:0000256" key="12">
    <source>
        <dbReference type="HAMAP-Rule" id="MF_00198"/>
    </source>
</evidence>
<dbReference type="InterPro" id="IPR037163">
    <property type="entry name" value="Spermidine_synt_N_sf"/>
</dbReference>
<keyword evidence="19" id="KW-1185">Reference proteome</keyword>
<evidence type="ECO:0000256" key="3">
    <source>
        <dbReference type="ARBA" id="ARBA00022691"/>
    </source>
</evidence>
<dbReference type="InterPro" id="IPR003826">
    <property type="entry name" value="AdoMetDC_fam_prok"/>
</dbReference>
<evidence type="ECO:0000256" key="14">
    <source>
        <dbReference type="PROSITE-ProRule" id="PRU00354"/>
    </source>
</evidence>
<dbReference type="Pfam" id="PF02675">
    <property type="entry name" value="AdoMet_dc"/>
    <property type="match status" value="1"/>
</dbReference>
<comment type="caution">
    <text evidence="18">The sequence shown here is derived from an EMBL/GenBank/DDBJ whole genome shotgun (WGS) entry which is preliminary data.</text>
</comment>
<dbReference type="PROSITE" id="PS01330">
    <property type="entry name" value="PABS_1"/>
    <property type="match status" value="1"/>
</dbReference>
<dbReference type="HAMAP" id="MF_00198">
    <property type="entry name" value="Spermidine_synth"/>
    <property type="match status" value="1"/>
</dbReference>
<evidence type="ECO:0000256" key="15">
    <source>
        <dbReference type="RuleBase" id="RU003836"/>
    </source>
</evidence>
<gene>
    <name evidence="12 18" type="primary">speE</name>
    <name evidence="13" type="synonym">speH</name>
    <name evidence="18" type="ORF">QQ008_17730</name>
</gene>
<keyword evidence="4 13" id="KW-0210">Decarboxylase</keyword>
<dbReference type="Gene3D" id="3.40.50.150">
    <property type="entry name" value="Vaccinia Virus protein VP39"/>
    <property type="match status" value="1"/>
</dbReference>
<comment type="similarity">
    <text evidence="13">Belongs to the prokaryotic AdoMetDC family. Type 1 subfamily.</text>
</comment>
<evidence type="ECO:0000256" key="5">
    <source>
        <dbReference type="ARBA" id="ARBA00022813"/>
    </source>
</evidence>
<dbReference type="RefSeq" id="WP_346753258.1">
    <property type="nucleotide sequence ID" value="NZ_JAUJEA010000006.1"/>
</dbReference>
<comment type="function">
    <text evidence="13">Catalyzes the decarboxylation of S-adenosylmethionine to S-adenosylmethioninamine (dcAdoMet), the propylamine donor required for the synthesis of the polyamines spermine and spermidine from the diamine putrescine.</text>
</comment>
<keyword evidence="11 13" id="KW-0670">Pyruvate</keyword>
<evidence type="ECO:0000259" key="17">
    <source>
        <dbReference type="PROSITE" id="PS51006"/>
    </source>
</evidence>
<dbReference type="HAMAP" id="MF_00464">
    <property type="entry name" value="AdoMetDC_1"/>
    <property type="match status" value="1"/>
</dbReference>
<evidence type="ECO:0000256" key="4">
    <source>
        <dbReference type="ARBA" id="ARBA00022793"/>
    </source>
</evidence>
<comment type="similarity">
    <text evidence="1 12 15">Belongs to the spermidine/spermine synthase family.</text>
</comment>
<accession>A0ABT8KUS4</accession>
<dbReference type="NCBIfam" id="NF002010">
    <property type="entry name" value="PRK00811.1"/>
    <property type="match status" value="1"/>
</dbReference>
<keyword evidence="8 13" id="KW-0865">Zymogen</keyword>
<dbReference type="InterPro" id="IPR035246">
    <property type="entry name" value="Spermidine_synt_N"/>
</dbReference>
<comment type="pathway">
    <text evidence="12">Amine and polyamine biosynthesis; spermidine biosynthesis; spermidine from putrescine: step 1/1.</text>
</comment>
<sequence length="432" mass="49079">MSALGRHIIVEFYECNSEILNSVVQIEKSMEAAAVEAGATLINSTFHHFSPYGVSGVVVIQESHLAIHTWPEYGFASVDLFTCGGTVNPWTSYQFLKEAFQAEHGSAVEMRRGELHLLKKRDFNLSQVRDQKSVEDGRPLQTKDVWFTERNDNIALSLKHNGKLFEQQTAFQKVEVYDTFAYGNMLTLDGMIMCTEKDEFVYHEMISHVPMLSHPDAKRVLVVGGGDGGTARELLKHEGVEEVVMVEIDQCVIEASKEYLPAIASALNDPKLSIRIEDGIKYVKETENNTFDIVIIDSTDPVGPSEGLFTKDFYNEVYRILKEDGIMVTQSESPRFNKKVFKEVYQCYRSIFGHDHVFCYLAHIPTYPTGMWSFSFSFKGKNIDPKSGSNKERIQKFVTKNNLSYYNAEMHQAAFALPNFVKQMMNEEIEAM</sequence>
<feature type="binding site" evidence="12">
    <location>
        <begin position="278"/>
        <end position="279"/>
    </location>
    <ligand>
        <name>S-methyl-5'-thioadenosine</name>
        <dbReference type="ChEBI" id="CHEBI:17509"/>
    </ligand>
</feature>
<dbReference type="Pfam" id="PF01564">
    <property type="entry name" value="Spermine_synth"/>
    <property type="match status" value="1"/>
</dbReference>
<keyword evidence="10 13" id="KW-0704">Schiff base</keyword>
<comment type="PTM">
    <text evidence="13">Is synthesized initially as an inactive proenzyme. Formation of the active enzyme involves a self-maturation process in which the active site pyruvoyl group is generated from an internal serine residue via an autocatalytic post-translational modification. Two non-identical subunits are generated from the proenzyme in this reaction, and the pyruvate is formed at the N-terminus of the alpha chain, which is derived from the carboxyl end of the proenzyme. The post-translation cleavage follows an unusual pathway, termed non-hydrolytic serinolysis, in which the side chain hydroxyl group of the serine supplies its oxygen atom to form the C-terminus of the beta chain, while the remainder of the serine residue undergoes an oxidative deamination to produce ammonia and the pyruvoyl group blocking the N-terminus of the alpha chain.</text>
</comment>
<dbReference type="PANTHER" id="PTHR11558">
    <property type="entry name" value="SPERMIDINE/SPERMINE SYNTHASE"/>
    <property type="match status" value="1"/>
</dbReference>
<feature type="binding site" evidence="12">
    <location>
        <position position="203"/>
    </location>
    <ligand>
        <name>spermidine</name>
        <dbReference type="ChEBI" id="CHEBI:57834"/>
    </ligand>
</feature>
<feature type="active site" description="Proton acceptor; for processing activity" evidence="13">
    <location>
        <position position="68"/>
    </location>
</feature>
<keyword evidence="7 13" id="KW-0620">Polyamine biosynthesis</keyword>
<dbReference type="Gene3D" id="3.30.160.750">
    <property type="match status" value="1"/>
</dbReference>
<evidence type="ECO:0000256" key="9">
    <source>
        <dbReference type="ARBA" id="ARBA00023239"/>
    </source>
</evidence>
<evidence type="ECO:0000256" key="13">
    <source>
        <dbReference type="HAMAP-Rule" id="MF_00464"/>
    </source>
</evidence>
<comment type="subunit">
    <text evidence="12">Homodimer or homotetramer.</text>
</comment>
<dbReference type="PANTHER" id="PTHR11558:SF11">
    <property type="entry name" value="SPERMIDINE SYNTHASE"/>
    <property type="match status" value="1"/>
</dbReference>
<dbReference type="InterPro" id="IPR001045">
    <property type="entry name" value="Spermi_synthase"/>
</dbReference>
<dbReference type="Gene3D" id="2.30.140.10">
    <property type="entry name" value="Spermidine synthase, tetramerisation domain"/>
    <property type="match status" value="1"/>
</dbReference>
<proteinExistence type="inferred from homology"/>
<evidence type="ECO:0000256" key="7">
    <source>
        <dbReference type="ARBA" id="ARBA00023115"/>
    </source>
</evidence>
<comment type="cofactor">
    <cofactor evidence="13">
        <name>pyruvate</name>
        <dbReference type="ChEBI" id="CHEBI:15361"/>
    </cofactor>
    <text evidence="13">Binds 1 pyruvoyl group covalently per subunit.</text>
</comment>
<dbReference type="Proteomes" id="UP001172082">
    <property type="component" value="Unassembled WGS sequence"/>
</dbReference>
<feature type="binding site" evidence="12">
    <location>
        <position position="172"/>
    </location>
    <ligand>
        <name>S-methyl-5'-thioadenosine</name>
        <dbReference type="ChEBI" id="CHEBI:17509"/>
    </ligand>
</feature>
<feature type="domain" description="PABS" evidence="17">
    <location>
        <begin position="144"/>
        <end position="379"/>
    </location>
</feature>
<keyword evidence="3 13" id="KW-0949">S-adenosyl-L-methionine</keyword>
<evidence type="ECO:0000256" key="2">
    <source>
        <dbReference type="ARBA" id="ARBA00022679"/>
    </source>
</evidence>
<evidence type="ECO:0000313" key="18">
    <source>
        <dbReference type="EMBL" id="MDN5203235.1"/>
    </source>
</evidence>